<dbReference type="Proteomes" id="UP001569414">
    <property type="component" value="Unassembled WGS sequence"/>
</dbReference>
<reference evidence="1 2" key="1">
    <citation type="submission" date="2024-08" db="EMBL/GenBank/DDBJ databases">
        <authorList>
            <person name="Ishaq N."/>
        </authorList>
    </citation>
    <scope>NUCLEOTIDE SEQUENCE [LARGE SCALE GENOMIC DNA]</scope>
    <source>
        <strain evidence="1 2">JCM 30400</strain>
    </source>
</reference>
<evidence type="ECO:0000313" key="1">
    <source>
        <dbReference type="EMBL" id="MFA0791831.1"/>
    </source>
</evidence>
<organism evidence="1 2">
    <name type="scientific">Microbulbifer echini</name>
    <dbReference type="NCBI Taxonomy" id="1529067"/>
    <lineage>
        <taxon>Bacteria</taxon>
        <taxon>Pseudomonadati</taxon>
        <taxon>Pseudomonadota</taxon>
        <taxon>Gammaproteobacteria</taxon>
        <taxon>Cellvibrionales</taxon>
        <taxon>Microbulbiferaceae</taxon>
        <taxon>Microbulbifer</taxon>
    </lineage>
</organism>
<keyword evidence="2" id="KW-1185">Reference proteome</keyword>
<name>A0ABV4NSB5_9GAMM</name>
<protein>
    <submittedName>
        <fullName evidence="1">Uncharacterized protein</fullName>
    </submittedName>
</protein>
<proteinExistence type="predicted"/>
<dbReference type="EMBL" id="JBGMEL010000015">
    <property type="protein sequence ID" value="MFA0791831.1"/>
    <property type="molecule type" value="Genomic_DNA"/>
</dbReference>
<gene>
    <name evidence="1" type="ORF">ACCI51_14855</name>
</gene>
<dbReference type="RefSeq" id="WP_371844304.1">
    <property type="nucleotide sequence ID" value="NZ_JBGMEL010000015.1"/>
</dbReference>
<sequence>MKKLILLAGAATLAVVGIDHYDIDVQASVAKVRQFITPIAENSKLAQDIAERIPWSQLENSEMRELLDHPRVKAYLDQEQAKQALKDYFANLGNLSSKQAWDAIEQVEDENRVTGYEALSLKLAWLEKNSLNEAEFKQRAEELFNIYREQAQSVISRYDPHTEVPGFSTYKDLERSIVEEVQQMTAFPDGMSKHEYLRKRLQEARETVYGT</sequence>
<evidence type="ECO:0000313" key="2">
    <source>
        <dbReference type="Proteomes" id="UP001569414"/>
    </source>
</evidence>
<comment type="caution">
    <text evidence="1">The sequence shown here is derived from an EMBL/GenBank/DDBJ whole genome shotgun (WGS) entry which is preliminary data.</text>
</comment>
<accession>A0ABV4NSB5</accession>